<dbReference type="OrthoDB" id="9768004at2"/>
<evidence type="ECO:0000259" key="2">
    <source>
        <dbReference type="Pfam" id="PF03781"/>
    </source>
</evidence>
<dbReference type="SUPFAM" id="SSF56436">
    <property type="entry name" value="C-type lectin-like"/>
    <property type="match status" value="1"/>
</dbReference>
<dbReference type="PANTHER" id="PTHR23150">
    <property type="entry name" value="SULFATASE MODIFYING FACTOR 1, 2"/>
    <property type="match status" value="1"/>
</dbReference>
<dbReference type="HOGENOM" id="CLU_012431_2_1_7"/>
<proteinExistence type="predicted"/>
<dbReference type="Pfam" id="PF03781">
    <property type="entry name" value="FGE-sulfatase"/>
    <property type="match status" value="1"/>
</dbReference>
<dbReference type="KEGG" id="scl:sce6213"/>
<dbReference type="AlphaFoldDB" id="A9GGX5"/>
<evidence type="ECO:0000313" key="3">
    <source>
        <dbReference type="EMBL" id="CAN96380.1"/>
    </source>
</evidence>
<name>A9GGX5_SORC5</name>
<dbReference type="InterPro" id="IPR005532">
    <property type="entry name" value="SUMF_dom"/>
</dbReference>
<dbReference type="STRING" id="448385.sce6213"/>
<evidence type="ECO:0000313" key="4">
    <source>
        <dbReference type="Proteomes" id="UP000002139"/>
    </source>
</evidence>
<gene>
    <name evidence="3" type="ordered locus">sce6213</name>
</gene>
<dbReference type="BioCyc" id="SCEL448385:SCE_RS31915-MONOMER"/>
<organism evidence="3 4">
    <name type="scientific">Sorangium cellulosum (strain So ce56)</name>
    <name type="common">Polyangium cellulosum (strain So ce56)</name>
    <dbReference type="NCBI Taxonomy" id="448385"/>
    <lineage>
        <taxon>Bacteria</taxon>
        <taxon>Pseudomonadati</taxon>
        <taxon>Myxococcota</taxon>
        <taxon>Polyangia</taxon>
        <taxon>Polyangiales</taxon>
        <taxon>Polyangiaceae</taxon>
        <taxon>Sorangium</taxon>
    </lineage>
</organism>
<keyword evidence="1" id="KW-0812">Transmembrane</keyword>
<dbReference type="PANTHER" id="PTHR23150:SF19">
    <property type="entry name" value="FORMYLGLYCINE-GENERATING ENZYME"/>
    <property type="match status" value="1"/>
</dbReference>
<dbReference type="Gene3D" id="3.90.1580.10">
    <property type="entry name" value="paralog of FGE (formylglycine-generating enzyme)"/>
    <property type="match status" value="1"/>
</dbReference>
<protein>
    <recommendedName>
        <fullName evidence="2">Sulfatase-modifying factor enzyme-like domain-containing protein</fullName>
    </recommendedName>
</protein>
<dbReference type="Proteomes" id="UP000002139">
    <property type="component" value="Chromosome"/>
</dbReference>
<dbReference type="RefSeq" id="WP_012238834.1">
    <property type="nucleotide sequence ID" value="NC_010162.1"/>
</dbReference>
<accession>A9GGX5</accession>
<dbReference type="EMBL" id="AM746676">
    <property type="protein sequence ID" value="CAN96380.1"/>
    <property type="molecule type" value="Genomic_DNA"/>
</dbReference>
<dbReference type="InterPro" id="IPR016187">
    <property type="entry name" value="CTDL_fold"/>
</dbReference>
<sequence length="341" mass="37513">MPYVNDADDLLPAWRRRVEALGRRLDQLPVGLGAGIGFGVGAAVGAALLMQPGAWSLVPFVALVGTAVPLARSGRPVAVPVRTAQHSGAPLPHLEMVAIPAGQFAVGELWMKMSVESWPRHLANLTSFEIAKYPLTQKLYCRLMGENPSRIQGDDLPVTDVSWLEALSFCNRLSEAEGLTPAYRIDGAKVRWNQTASGYRLPTEAEWEYAARGSDRRAYPWGDDAPSDQLCWNGYGNDRGYRMRHGPSGVGRYPRGASPFGLLDMAGNVWEWCWDVYDSPEPPKKIMTNPRGPARGDCRVLRGGSWFSNHPAWVHAANRTWGHISAHIDNVGFRCARGANR</sequence>
<reference evidence="3 4" key="1">
    <citation type="journal article" date="2007" name="Nat. Biotechnol.">
        <title>Complete genome sequence of the myxobacterium Sorangium cellulosum.</title>
        <authorList>
            <person name="Schneiker S."/>
            <person name="Perlova O."/>
            <person name="Kaiser O."/>
            <person name="Gerth K."/>
            <person name="Alici A."/>
            <person name="Altmeyer M.O."/>
            <person name="Bartels D."/>
            <person name="Bekel T."/>
            <person name="Beyer S."/>
            <person name="Bode E."/>
            <person name="Bode H.B."/>
            <person name="Bolten C.J."/>
            <person name="Choudhuri J.V."/>
            <person name="Doss S."/>
            <person name="Elnakady Y.A."/>
            <person name="Frank B."/>
            <person name="Gaigalat L."/>
            <person name="Goesmann A."/>
            <person name="Groeger C."/>
            <person name="Gross F."/>
            <person name="Jelsbak L."/>
            <person name="Jelsbak L."/>
            <person name="Kalinowski J."/>
            <person name="Kegler C."/>
            <person name="Knauber T."/>
            <person name="Konietzny S."/>
            <person name="Kopp M."/>
            <person name="Krause L."/>
            <person name="Krug D."/>
            <person name="Linke B."/>
            <person name="Mahmud T."/>
            <person name="Martinez-Arias R."/>
            <person name="McHardy A.C."/>
            <person name="Merai M."/>
            <person name="Meyer F."/>
            <person name="Mormann S."/>
            <person name="Munoz-Dorado J."/>
            <person name="Perez J."/>
            <person name="Pradella S."/>
            <person name="Rachid S."/>
            <person name="Raddatz G."/>
            <person name="Rosenau F."/>
            <person name="Rueckert C."/>
            <person name="Sasse F."/>
            <person name="Scharfe M."/>
            <person name="Schuster S.C."/>
            <person name="Suen G."/>
            <person name="Treuner-Lange A."/>
            <person name="Velicer G.J."/>
            <person name="Vorholter F.-J."/>
            <person name="Weissman K.J."/>
            <person name="Welch R.D."/>
            <person name="Wenzel S.C."/>
            <person name="Whitworth D.E."/>
            <person name="Wilhelm S."/>
            <person name="Wittmann C."/>
            <person name="Bloecker H."/>
            <person name="Puehler A."/>
            <person name="Mueller R."/>
        </authorList>
    </citation>
    <scope>NUCLEOTIDE SEQUENCE [LARGE SCALE GENOMIC DNA]</scope>
    <source>
        <strain evidence="4">So ce56</strain>
    </source>
</reference>
<dbReference type="eggNOG" id="COG1262">
    <property type="taxonomic scope" value="Bacteria"/>
</dbReference>
<keyword evidence="1" id="KW-0472">Membrane</keyword>
<dbReference type="GO" id="GO:0120147">
    <property type="term" value="F:formylglycine-generating oxidase activity"/>
    <property type="evidence" value="ECO:0007669"/>
    <property type="project" value="TreeGrafter"/>
</dbReference>
<dbReference type="InterPro" id="IPR051043">
    <property type="entry name" value="Sulfatase_Mod_Factor_Kinase"/>
</dbReference>
<keyword evidence="4" id="KW-1185">Reference proteome</keyword>
<evidence type="ECO:0000256" key="1">
    <source>
        <dbReference type="SAM" id="Phobius"/>
    </source>
</evidence>
<keyword evidence="1" id="KW-1133">Transmembrane helix</keyword>
<feature type="transmembrane region" description="Helical" evidence="1">
    <location>
        <begin position="25"/>
        <end position="48"/>
    </location>
</feature>
<feature type="domain" description="Sulfatase-modifying factor enzyme-like" evidence="2">
    <location>
        <begin position="95"/>
        <end position="337"/>
    </location>
</feature>
<dbReference type="InterPro" id="IPR042095">
    <property type="entry name" value="SUMF_sf"/>
</dbReference>